<name>A0A1M5Y056_9BACT</name>
<dbReference type="InterPro" id="IPR001789">
    <property type="entry name" value="Sig_transdc_resp-reg_receiver"/>
</dbReference>
<dbReference type="Gene3D" id="3.40.50.2300">
    <property type="match status" value="1"/>
</dbReference>
<dbReference type="AlphaFoldDB" id="A0A1M5Y056"/>
<protein>
    <recommendedName>
        <fullName evidence="2">histidine kinase</fullName>
        <ecNumber evidence="2">2.7.13.3</ecNumber>
    </recommendedName>
</protein>
<dbReference type="GO" id="GO:0009927">
    <property type="term" value="F:histidine phosphotransfer kinase activity"/>
    <property type="evidence" value="ECO:0007669"/>
    <property type="project" value="TreeGrafter"/>
</dbReference>
<dbReference type="InterPro" id="IPR011006">
    <property type="entry name" value="CheY-like_superfamily"/>
</dbReference>
<feature type="domain" description="Histidine kinase" evidence="6">
    <location>
        <begin position="1"/>
        <end position="45"/>
    </location>
</feature>
<evidence type="ECO:0000256" key="2">
    <source>
        <dbReference type="ARBA" id="ARBA00012438"/>
    </source>
</evidence>
<dbReference type="SUPFAM" id="SSF55874">
    <property type="entry name" value="ATPase domain of HSP90 chaperone/DNA topoisomerase II/histidine kinase"/>
    <property type="match status" value="1"/>
</dbReference>
<evidence type="ECO:0000256" key="3">
    <source>
        <dbReference type="ARBA" id="ARBA00022679"/>
    </source>
</evidence>
<dbReference type="GO" id="GO:0000155">
    <property type="term" value="F:phosphorelay sensor kinase activity"/>
    <property type="evidence" value="ECO:0007669"/>
    <property type="project" value="TreeGrafter"/>
</dbReference>
<comment type="catalytic activity">
    <reaction evidence="1">
        <text>ATP + protein L-histidine = ADP + protein N-phospho-L-histidine.</text>
        <dbReference type="EC" id="2.7.13.3"/>
    </reaction>
</comment>
<dbReference type="PROSITE" id="PS50109">
    <property type="entry name" value="HIS_KIN"/>
    <property type="match status" value="1"/>
</dbReference>
<sequence>MDSAKGSGLGLAIVHSIIRKHSGAIDVESSPGGGTTFTLYIPARSGETAAVSPSSPALTVPQDDTVSSGLVLVMDDEAMVCDVAGSMLEHLGYEVLMVGDGGQAIDIYRRRLSGAPHLDQRQDRF</sequence>
<dbReference type="Gene3D" id="3.30.565.10">
    <property type="entry name" value="Histidine kinase-like ATPase, C-terminal domain"/>
    <property type="match status" value="1"/>
</dbReference>
<dbReference type="InterPro" id="IPR003594">
    <property type="entry name" value="HATPase_dom"/>
</dbReference>
<gene>
    <name evidence="8" type="ORF">SAMN02745124_03506</name>
</gene>
<dbReference type="InterPro" id="IPR036890">
    <property type="entry name" value="HATPase_C_sf"/>
</dbReference>
<evidence type="ECO:0000256" key="1">
    <source>
        <dbReference type="ARBA" id="ARBA00000085"/>
    </source>
</evidence>
<dbReference type="PANTHER" id="PTHR43047">
    <property type="entry name" value="TWO-COMPONENT HISTIDINE PROTEIN KINASE"/>
    <property type="match status" value="1"/>
</dbReference>
<dbReference type="EC" id="2.7.13.3" evidence="2"/>
<keyword evidence="4 8" id="KW-0418">Kinase</keyword>
<evidence type="ECO:0000256" key="4">
    <source>
        <dbReference type="ARBA" id="ARBA00022777"/>
    </source>
</evidence>
<evidence type="ECO:0000259" key="6">
    <source>
        <dbReference type="PROSITE" id="PS50109"/>
    </source>
</evidence>
<comment type="caution">
    <text evidence="5">Lacks conserved residue(s) required for the propagation of feature annotation.</text>
</comment>
<dbReference type="STRING" id="1121409.SAMN02745124_03506"/>
<dbReference type="PANTHER" id="PTHR43047:SF72">
    <property type="entry name" value="OSMOSENSING HISTIDINE PROTEIN KINASE SLN1"/>
    <property type="match status" value="1"/>
</dbReference>
<evidence type="ECO:0000313" key="8">
    <source>
        <dbReference type="EMBL" id="SHI05319.1"/>
    </source>
</evidence>
<dbReference type="InterPro" id="IPR004358">
    <property type="entry name" value="Sig_transdc_His_kin-like_C"/>
</dbReference>
<evidence type="ECO:0000313" key="9">
    <source>
        <dbReference type="Proteomes" id="UP000184139"/>
    </source>
</evidence>
<dbReference type="InterPro" id="IPR005467">
    <property type="entry name" value="His_kinase_dom"/>
</dbReference>
<evidence type="ECO:0000259" key="7">
    <source>
        <dbReference type="PROSITE" id="PS50110"/>
    </source>
</evidence>
<dbReference type="GO" id="GO:0005886">
    <property type="term" value="C:plasma membrane"/>
    <property type="evidence" value="ECO:0007669"/>
    <property type="project" value="TreeGrafter"/>
</dbReference>
<dbReference type="SUPFAM" id="SSF52172">
    <property type="entry name" value="CheY-like"/>
    <property type="match status" value="1"/>
</dbReference>
<proteinExistence type="predicted"/>
<dbReference type="OrthoDB" id="9761263at2"/>
<reference evidence="8 9" key="1">
    <citation type="submission" date="2016-11" db="EMBL/GenBank/DDBJ databases">
        <authorList>
            <person name="Jaros S."/>
            <person name="Januszkiewicz K."/>
            <person name="Wedrychowicz H."/>
        </authorList>
    </citation>
    <scope>NUCLEOTIDE SEQUENCE [LARGE SCALE GENOMIC DNA]</scope>
    <source>
        <strain evidence="8 9">DSM 9705</strain>
    </source>
</reference>
<dbReference type="Proteomes" id="UP000184139">
    <property type="component" value="Unassembled WGS sequence"/>
</dbReference>
<keyword evidence="3" id="KW-0808">Transferase</keyword>
<organism evidence="8 9">
    <name type="scientific">Desulfofustis glycolicus DSM 9705</name>
    <dbReference type="NCBI Taxonomy" id="1121409"/>
    <lineage>
        <taxon>Bacteria</taxon>
        <taxon>Pseudomonadati</taxon>
        <taxon>Thermodesulfobacteriota</taxon>
        <taxon>Desulfobulbia</taxon>
        <taxon>Desulfobulbales</taxon>
        <taxon>Desulfocapsaceae</taxon>
        <taxon>Desulfofustis</taxon>
    </lineage>
</organism>
<evidence type="ECO:0000256" key="5">
    <source>
        <dbReference type="PROSITE-ProRule" id="PRU00169"/>
    </source>
</evidence>
<keyword evidence="9" id="KW-1185">Reference proteome</keyword>
<dbReference type="PROSITE" id="PS50110">
    <property type="entry name" value="RESPONSE_REGULATORY"/>
    <property type="match status" value="1"/>
</dbReference>
<dbReference type="Pfam" id="PF02518">
    <property type="entry name" value="HATPase_c"/>
    <property type="match status" value="1"/>
</dbReference>
<dbReference type="PRINTS" id="PR00344">
    <property type="entry name" value="BCTRLSENSOR"/>
</dbReference>
<dbReference type="EMBL" id="FQXS01000025">
    <property type="protein sequence ID" value="SHI05319.1"/>
    <property type="molecule type" value="Genomic_DNA"/>
</dbReference>
<feature type="domain" description="Response regulatory" evidence="7">
    <location>
        <begin position="70"/>
        <end position="125"/>
    </location>
</feature>
<dbReference type="RefSeq" id="WP_073378073.1">
    <property type="nucleotide sequence ID" value="NZ_FQXS01000025.1"/>
</dbReference>
<accession>A0A1M5Y056</accession>